<protein>
    <submittedName>
        <fullName evidence="1">Uncharacterized protein</fullName>
    </submittedName>
</protein>
<keyword evidence="2" id="KW-1185">Reference proteome</keyword>
<comment type="caution">
    <text evidence="1">The sequence shown here is derived from an EMBL/GenBank/DDBJ whole genome shotgun (WGS) entry which is preliminary data.</text>
</comment>
<accession>A0AAD7EWB3</accession>
<proteinExistence type="predicted"/>
<dbReference type="EMBL" id="JARIHO010000010">
    <property type="protein sequence ID" value="KAJ7354554.1"/>
    <property type="molecule type" value="Genomic_DNA"/>
</dbReference>
<reference evidence="1" key="1">
    <citation type="submission" date="2023-03" db="EMBL/GenBank/DDBJ databases">
        <title>Massive genome expansion in bonnet fungi (Mycena s.s.) driven by repeated elements and novel gene families across ecological guilds.</title>
        <authorList>
            <consortium name="Lawrence Berkeley National Laboratory"/>
            <person name="Harder C.B."/>
            <person name="Miyauchi S."/>
            <person name="Viragh M."/>
            <person name="Kuo A."/>
            <person name="Thoen E."/>
            <person name="Andreopoulos B."/>
            <person name="Lu D."/>
            <person name="Skrede I."/>
            <person name="Drula E."/>
            <person name="Henrissat B."/>
            <person name="Morin E."/>
            <person name="Kohler A."/>
            <person name="Barry K."/>
            <person name="LaButti K."/>
            <person name="Morin E."/>
            <person name="Salamov A."/>
            <person name="Lipzen A."/>
            <person name="Mereny Z."/>
            <person name="Hegedus B."/>
            <person name="Baldrian P."/>
            <person name="Stursova M."/>
            <person name="Weitz H."/>
            <person name="Taylor A."/>
            <person name="Grigoriev I.V."/>
            <person name="Nagy L.G."/>
            <person name="Martin F."/>
            <person name="Kauserud H."/>
        </authorList>
    </citation>
    <scope>NUCLEOTIDE SEQUENCE</scope>
    <source>
        <strain evidence="1">CBHHK002</strain>
    </source>
</reference>
<evidence type="ECO:0000313" key="2">
    <source>
        <dbReference type="Proteomes" id="UP001218218"/>
    </source>
</evidence>
<gene>
    <name evidence="1" type="ORF">DFH08DRAFT_985270</name>
</gene>
<dbReference type="Proteomes" id="UP001218218">
    <property type="component" value="Unassembled WGS sequence"/>
</dbReference>
<evidence type="ECO:0000313" key="1">
    <source>
        <dbReference type="EMBL" id="KAJ7354554.1"/>
    </source>
</evidence>
<organism evidence="1 2">
    <name type="scientific">Mycena albidolilacea</name>
    <dbReference type="NCBI Taxonomy" id="1033008"/>
    <lineage>
        <taxon>Eukaryota</taxon>
        <taxon>Fungi</taxon>
        <taxon>Dikarya</taxon>
        <taxon>Basidiomycota</taxon>
        <taxon>Agaricomycotina</taxon>
        <taxon>Agaricomycetes</taxon>
        <taxon>Agaricomycetidae</taxon>
        <taxon>Agaricales</taxon>
        <taxon>Marasmiineae</taxon>
        <taxon>Mycenaceae</taxon>
        <taxon>Mycena</taxon>
    </lineage>
</organism>
<dbReference type="AlphaFoldDB" id="A0AAD7EWB3"/>
<name>A0AAD7EWB3_9AGAR</name>
<sequence>MISRFYHESHFYAALEQQLNLSPVFIKFVKTVGPLSASMPLLLHNWEEIIQIWIVALDESDEEGLLAVLEDFLPRCLPEVQRAMSEAWGGVLRQLKPEAKMLAQSVVDENAGEVQDAIACPSRKPSSIILPLLNYHLCAPPSSSGDLTPRTYTLLRRLFTALMHHVRNAENFASVGDVLVDKFISLAQGTTPFSEDDLEMLCRMMDLISIAAVMQAALLHLATVLLNASPEANPAFWMGKGREVLDTVWNTGSERALLFAISLTGSLAELGWVGWRAIGILVLP</sequence>